<organism evidence="1 2">
    <name type="scientific">Schizosaccharomyces octosporus (strain yFS286)</name>
    <name type="common">Fission yeast</name>
    <name type="synonym">Octosporomyces octosporus</name>
    <dbReference type="NCBI Taxonomy" id="483514"/>
    <lineage>
        <taxon>Eukaryota</taxon>
        <taxon>Fungi</taxon>
        <taxon>Dikarya</taxon>
        <taxon>Ascomycota</taxon>
        <taxon>Taphrinomycotina</taxon>
        <taxon>Schizosaccharomycetes</taxon>
        <taxon>Schizosaccharomycetales</taxon>
        <taxon>Schizosaccharomycetaceae</taxon>
        <taxon>Schizosaccharomyces</taxon>
    </lineage>
</organism>
<dbReference type="HOGENOM" id="CLU_2442125_0_0_1"/>
<reference evidence="1 2" key="1">
    <citation type="journal article" date="2011" name="Science">
        <title>Comparative functional genomics of the fission yeasts.</title>
        <authorList>
            <person name="Rhind N."/>
            <person name="Chen Z."/>
            <person name="Yassour M."/>
            <person name="Thompson D.A."/>
            <person name="Haas B.J."/>
            <person name="Habib N."/>
            <person name="Wapinski I."/>
            <person name="Roy S."/>
            <person name="Lin M.F."/>
            <person name="Heiman D.I."/>
            <person name="Young S.K."/>
            <person name="Furuya K."/>
            <person name="Guo Y."/>
            <person name="Pidoux A."/>
            <person name="Chen H.M."/>
            <person name="Robbertse B."/>
            <person name="Goldberg J.M."/>
            <person name="Aoki K."/>
            <person name="Bayne E.H."/>
            <person name="Berlin A.M."/>
            <person name="Desjardins C.A."/>
            <person name="Dobbs E."/>
            <person name="Dukaj L."/>
            <person name="Fan L."/>
            <person name="FitzGerald M.G."/>
            <person name="French C."/>
            <person name="Gujja S."/>
            <person name="Hansen K."/>
            <person name="Keifenheim D."/>
            <person name="Levin J.Z."/>
            <person name="Mosher R.A."/>
            <person name="Mueller C.A."/>
            <person name="Pfiffner J."/>
            <person name="Priest M."/>
            <person name="Russ C."/>
            <person name="Smialowska A."/>
            <person name="Swoboda P."/>
            <person name="Sykes S.M."/>
            <person name="Vaughn M."/>
            <person name="Vengrova S."/>
            <person name="Yoder R."/>
            <person name="Zeng Q."/>
            <person name="Allshire R."/>
            <person name="Baulcombe D."/>
            <person name="Birren B.W."/>
            <person name="Brown W."/>
            <person name="Ekwall K."/>
            <person name="Kellis M."/>
            <person name="Leatherwood J."/>
            <person name="Levin H."/>
            <person name="Margalit H."/>
            <person name="Martienssen R."/>
            <person name="Nieduszynski C.A."/>
            <person name="Spatafora J.W."/>
            <person name="Friedman N."/>
            <person name="Dalgaard J.Z."/>
            <person name="Baumann P."/>
            <person name="Niki H."/>
            <person name="Regev A."/>
            <person name="Nusbaum C."/>
        </authorList>
    </citation>
    <scope>NUCLEOTIDE SEQUENCE [LARGE SCALE GENOMIC DNA]</scope>
    <source>
        <strain evidence="2">yFS286</strain>
    </source>
</reference>
<proteinExistence type="predicted"/>
<dbReference type="RefSeq" id="XP_013018993.1">
    <property type="nucleotide sequence ID" value="XM_013163539.1"/>
</dbReference>
<protein>
    <submittedName>
        <fullName evidence="1">Uncharacterized protein</fullName>
    </submittedName>
</protein>
<dbReference type="Proteomes" id="UP000016088">
    <property type="component" value="Unassembled WGS sequence"/>
</dbReference>
<keyword evidence="2" id="KW-1185">Reference proteome</keyword>
<accession>S9RH39</accession>
<name>S9RH39_SCHOY</name>
<evidence type="ECO:0000313" key="2">
    <source>
        <dbReference type="Proteomes" id="UP000016088"/>
    </source>
</evidence>
<dbReference type="VEuPathDB" id="FungiDB:SOCG_01119"/>
<evidence type="ECO:0000313" key="1">
    <source>
        <dbReference type="EMBL" id="EPX73369.1"/>
    </source>
</evidence>
<dbReference type="AlphaFoldDB" id="S9RH39"/>
<dbReference type="GeneID" id="25030103"/>
<dbReference type="EMBL" id="KE503207">
    <property type="protein sequence ID" value="EPX73369.1"/>
    <property type="molecule type" value="Genomic_DNA"/>
</dbReference>
<gene>
    <name evidence="1" type="ORF">SOCG_01119</name>
</gene>
<sequence length="90" mass="10411">MASRPCCHKTADIYVTVLENPRVIKTVNLERFIEQVIRTVTILAFKYSYNATSNLHNGSKYNLKRNIKSKGFLTMVDNCQHLDTISRDDF</sequence>